<evidence type="ECO:0000256" key="1">
    <source>
        <dbReference type="SAM" id="MobiDB-lite"/>
    </source>
</evidence>
<keyword evidence="3" id="KW-1185">Reference proteome</keyword>
<name>A0A8X6T842_NEPPI</name>
<dbReference type="AlphaFoldDB" id="A0A8X6T842"/>
<gene>
    <name evidence="2" type="ORF">NPIL_140541</name>
</gene>
<feature type="region of interest" description="Disordered" evidence="1">
    <location>
        <begin position="132"/>
        <end position="169"/>
    </location>
</feature>
<evidence type="ECO:0000313" key="2">
    <source>
        <dbReference type="EMBL" id="GFS86750.1"/>
    </source>
</evidence>
<protein>
    <submittedName>
        <fullName evidence="2">Uncharacterized protein</fullName>
    </submittedName>
</protein>
<reference evidence="2" key="1">
    <citation type="submission" date="2020-08" db="EMBL/GenBank/DDBJ databases">
        <title>Multicomponent nature underlies the extraordinary mechanical properties of spider dragline silk.</title>
        <authorList>
            <person name="Kono N."/>
            <person name="Nakamura H."/>
            <person name="Mori M."/>
            <person name="Yoshida Y."/>
            <person name="Ohtoshi R."/>
            <person name="Malay A.D."/>
            <person name="Moran D.A.P."/>
            <person name="Tomita M."/>
            <person name="Numata K."/>
            <person name="Arakawa K."/>
        </authorList>
    </citation>
    <scope>NUCLEOTIDE SEQUENCE</scope>
</reference>
<evidence type="ECO:0000313" key="3">
    <source>
        <dbReference type="Proteomes" id="UP000887013"/>
    </source>
</evidence>
<organism evidence="2 3">
    <name type="scientific">Nephila pilipes</name>
    <name type="common">Giant wood spider</name>
    <name type="synonym">Nephila maculata</name>
    <dbReference type="NCBI Taxonomy" id="299642"/>
    <lineage>
        <taxon>Eukaryota</taxon>
        <taxon>Metazoa</taxon>
        <taxon>Ecdysozoa</taxon>
        <taxon>Arthropoda</taxon>
        <taxon>Chelicerata</taxon>
        <taxon>Arachnida</taxon>
        <taxon>Araneae</taxon>
        <taxon>Araneomorphae</taxon>
        <taxon>Entelegynae</taxon>
        <taxon>Araneoidea</taxon>
        <taxon>Nephilidae</taxon>
        <taxon>Nephila</taxon>
    </lineage>
</organism>
<sequence length="169" mass="19080">MKDNLFEGHNAFESGKKVFFPLVWSSKTNNEKARGRAVADVLKTTQKNKQSDGILSEDIWVGVKKRGSGRDKEDERCVVHFVCSFVINQFGYFRLIYNPRDLPMSSHPELLPPPAKDAFRENLNSLNLRPIKTKAGFGSRPPSPSIYPPATATQPALNKRNYYHSGRSL</sequence>
<proteinExistence type="predicted"/>
<dbReference type="Proteomes" id="UP000887013">
    <property type="component" value="Unassembled WGS sequence"/>
</dbReference>
<dbReference type="EMBL" id="BMAW01098819">
    <property type="protein sequence ID" value="GFS86750.1"/>
    <property type="molecule type" value="Genomic_DNA"/>
</dbReference>
<accession>A0A8X6T842</accession>
<comment type="caution">
    <text evidence="2">The sequence shown here is derived from an EMBL/GenBank/DDBJ whole genome shotgun (WGS) entry which is preliminary data.</text>
</comment>